<accession>A0A2T8I859</accession>
<dbReference type="Gene3D" id="3.30.200.20">
    <property type="entry name" value="Phosphorylase Kinase, domain 1"/>
    <property type="match status" value="1"/>
</dbReference>
<protein>
    <recommendedName>
        <fullName evidence="1">Protein kinase domain-containing protein</fullName>
    </recommendedName>
</protein>
<evidence type="ECO:0000313" key="2">
    <source>
        <dbReference type="EMBL" id="PVH33861.1"/>
    </source>
</evidence>
<dbReference type="InterPro" id="IPR000719">
    <property type="entry name" value="Prot_kinase_dom"/>
</dbReference>
<dbReference type="PROSITE" id="PS50011">
    <property type="entry name" value="PROTEIN_KINASE_DOM"/>
    <property type="match status" value="1"/>
</dbReference>
<dbReference type="GO" id="GO:0005524">
    <property type="term" value="F:ATP binding"/>
    <property type="evidence" value="ECO:0007669"/>
    <property type="project" value="InterPro"/>
</dbReference>
<sequence length="334" mass="38263">MASDASQGESLERQQSLPTLPSKLTLDYLKKITNDFSSDRELGHSEFGTYYKGIRGNGDILAVKKLAENSPLPRKKTFENEVTNLMKLRHENITELVSFCREAQMTLDQRQGRYVAVHVDESLLCYKYLSNGSLDQHLFDEGHNKIDWDKRFKIIKGICQGLRFLHKELDRPLVHMNLVPSSIWLDDNWVPKIADFGLSRLFGQEQTQVYTKNVVGQHGYMAPEYLFNGEITTGLDIYSLGMIILEIVTGERNGANRQDRAATKFVDKVRQDWKTDDDITCKYPSLTVFGLEQVKACIVIALKCLEVDQNKRPSIEDIIDKLNGKFVPIFQQHE</sequence>
<feature type="domain" description="Protein kinase" evidence="1">
    <location>
        <begin position="36"/>
        <end position="330"/>
    </location>
</feature>
<dbReference type="PANTHER" id="PTHR45707:SF59">
    <property type="entry name" value="PROTEIN KINASE DOMAIN-CONTAINING PROTEIN"/>
    <property type="match status" value="1"/>
</dbReference>
<name>A0A2T8I859_9POAL</name>
<dbReference type="Proteomes" id="UP000243499">
    <property type="component" value="Chromosome 8"/>
</dbReference>
<dbReference type="Gene3D" id="1.10.510.10">
    <property type="entry name" value="Transferase(Phosphotransferase) domain 1"/>
    <property type="match status" value="1"/>
</dbReference>
<dbReference type="GO" id="GO:0004672">
    <property type="term" value="F:protein kinase activity"/>
    <property type="evidence" value="ECO:0007669"/>
    <property type="project" value="InterPro"/>
</dbReference>
<dbReference type="SUPFAM" id="SSF56112">
    <property type="entry name" value="Protein kinase-like (PK-like)"/>
    <property type="match status" value="1"/>
</dbReference>
<dbReference type="AlphaFoldDB" id="A0A2T8I859"/>
<proteinExistence type="predicted"/>
<dbReference type="PIRSF" id="PIRSF000654">
    <property type="entry name" value="Integrin-linked_kinase"/>
    <property type="match status" value="1"/>
</dbReference>
<dbReference type="Pfam" id="PF00069">
    <property type="entry name" value="Pkinase"/>
    <property type="match status" value="1"/>
</dbReference>
<evidence type="ECO:0000259" key="1">
    <source>
        <dbReference type="PROSITE" id="PS50011"/>
    </source>
</evidence>
<dbReference type="EMBL" id="CM008053">
    <property type="protein sequence ID" value="PVH33861.1"/>
    <property type="molecule type" value="Genomic_DNA"/>
</dbReference>
<reference evidence="2" key="1">
    <citation type="submission" date="2018-04" db="EMBL/GenBank/DDBJ databases">
        <title>WGS assembly of Panicum hallii.</title>
        <authorList>
            <person name="Lovell J."/>
            <person name="Jenkins J."/>
            <person name="Lowry D."/>
            <person name="Mamidi S."/>
            <person name="Sreedasyam A."/>
            <person name="Weng X."/>
            <person name="Barry K."/>
            <person name="Bonette J."/>
            <person name="Campitelli B."/>
            <person name="Daum C."/>
            <person name="Gordon S."/>
            <person name="Gould B."/>
            <person name="Lipzen A."/>
            <person name="Macqueen A."/>
            <person name="Palacio-Mejia J."/>
            <person name="Plott C."/>
            <person name="Shakirov E."/>
            <person name="Shu S."/>
            <person name="Yoshinaga Y."/>
            <person name="Zane M."/>
            <person name="Rokhsar D."/>
            <person name="Grimwood J."/>
            <person name="Schmutz J."/>
            <person name="Juenger T."/>
        </authorList>
    </citation>
    <scope>NUCLEOTIDE SEQUENCE [LARGE SCALE GENOMIC DNA]</scope>
    <source>
        <strain evidence="2">FIL2</strain>
    </source>
</reference>
<dbReference type="Gramene" id="PVH33861">
    <property type="protein sequence ID" value="PVH33861"/>
    <property type="gene ID" value="PAHAL_8G080600"/>
</dbReference>
<dbReference type="PANTHER" id="PTHR45707">
    <property type="entry name" value="C2 CALCIUM/LIPID-BINDING PLANT PHOSPHORIBOSYLTRANSFERASE FAMILY PROTEIN"/>
    <property type="match status" value="1"/>
</dbReference>
<dbReference type="InterPro" id="IPR011009">
    <property type="entry name" value="Kinase-like_dom_sf"/>
</dbReference>
<gene>
    <name evidence="2" type="ORF">PAHAL_8G080600</name>
</gene>
<dbReference type="FunFam" id="1.10.510.10:FF:000870">
    <property type="entry name" value="OSJNBa0016N04.16-like protein"/>
    <property type="match status" value="1"/>
</dbReference>
<organism evidence="2">
    <name type="scientific">Panicum hallii</name>
    <dbReference type="NCBI Taxonomy" id="206008"/>
    <lineage>
        <taxon>Eukaryota</taxon>
        <taxon>Viridiplantae</taxon>
        <taxon>Streptophyta</taxon>
        <taxon>Embryophyta</taxon>
        <taxon>Tracheophyta</taxon>
        <taxon>Spermatophyta</taxon>
        <taxon>Magnoliopsida</taxon>
        <taxon>Liliopsida</taxon>
        <taxon>Poales</taxon>
        <taxon>Poaceae</taxon>
        <taxon>PACMAD clade</taxon>
        <taxon>Panicoideae</taxon>
        <taxon>Panicodae</taxon>
        <taxon>Paniceae</taxon>
        <taxon>Panicinae</taxon>
        <taxon>Panicum</taxon>
        <taxon>Panicum sect. Panicum</taxon>
    </lineage>
</organism>